<accession>A0A518H096</accession>
<feature type="chain" id="PRO_5021904066" evidence="1">
    <location>
        <begin position="23"/>
        <end position="220"/>
    </location>
</feature>
<name>A0A518H096_9BACT</name>
<feature type="signal peptide" evidence="1">
    <location>
        <begin position="1"/>
        <end position="22"/>
    </location>
</feature>
<dbReference type="RefSeq" id="WP_145269043.1">
    <property type="nucleotide sequence ID" value="NZ_CP036426.1"/>
</dbReference>
<evidence type="ECO:0000256" key="1">
    <source>
        <dbReference type="SAM" id="SignalP"/>
    </source>
</evidence>
<evidence type="ECO:0000313" key="2">
    <source>
        <dbReference type="EMBL" id="QDV34266.1"/>
    </source>
</evidence>
<proteinExistence type="predicted"/>
<sequence length="220" mass="23837" precursor="true">MSRLSKQSAVVMLLGFVAVAMAPTLSFGQGGQSPLLPPNANFRGKSFTEWNVLALEWEIATSLGGQDLPGTVQKVRFMPFNFAGDEFDIRVKPGTAIAHPVLPIYGELYDDGTQDDPDADYSFLYEATFIDARLDGQVLFQGFASDYEPYSFGTVVLDGPIFYAEPQPRGPGLNAIAATFVFGTGAVFHPLPVGEHTLVIDVQGPLGDYHTTYHITVSPK</sequence>
<keyword evidence="3" id="KW-1185">Reference proteome</keyword>
<reference evidence="2 3" key="1">
    <citation type="submission" date="2019-02" db="EMBL/GenBank/DDBJ databases">
        <title>Deep-cultivation of Planctomycetes and their phenomic and genomic characterization uncovers novel biology.</title>
        <authorList>
            <person name="Wiegand S."/>
            <person name="Jogler M."/>
            <person name="Boedeker C."/>
            <person name="Pinto D."/>
            <person name="Vollmers J."/>
            <person name="Rivas-Marin E."/>
            <person name="Kohn T."/>
            <person name="Peeters S.H."/>
            <person name="Heuer A."/>
            <person name="Rast P."/>
            <person name="Oberbeckmann S."/>
            <person name="Bunk B."/>
            <person name="Jeske O."/>
            <person name="Meyerdierks A."/>
            <person name="Storesund J.E."/>
            <person name="Kallscheuer N."/>
            <person name="Luecker S."/>
            <person name="Lage O.M."/>
            <person name="Pohl T."/>
            <person name="Merkel B.J."/>
            <person name="Hornburger P."/>
            <person name="Mueller R.-W."/>
            <person name="Bruemmer F."/>
            <person name="Labrenz M."/>
            <person name="Spormann A.M."/>
            <person name="Op den Camp H."/>
            <person name="Overmann J."/>
            <person name="Amann R."/>
            <person name="Jetten M.S.M."/>
            <person name="Mascher T."/>
            <person name="Medema M.H."/>
            <person name="Devos D.P."/>
            <person name="Kaster A.-K."/>
            <person name="Ovreas L."/>
            <person name="Rohde M."/>
            <person name="Galperin M.Y."/>
            <person name="Jogler C."/>
        </authorList>
    </citation>
    <scope>NUCLEOTIDE SEQUENCE [LARGE SCALE GENOMIC DNA]</scope>
    <source>
        <strain evidence="2 3">ElP</strain>
    </source>
</reference>
<dbReference type="KEGG" id="tpla:ElP_21510"/>
<evidence type="ECO:0000313" key="3">
    <source>
        <dbReference type="Proteomes" id="UP000317835"/>
    </source>
</evidence>
<dbReference type="Proteomes" id="UP000317835">
    <property type="component" value="Chromosome"/>
</dbReference>
<dbReference type="AlphaFoldDB" id="A0A518H096"/>
<organism evidence="2 3">
    <name type="scientific">Tautonia plasticadhaerens</name>
    <dbReference type="NCBI Taxonomy" id="2527974"/>
    <lineage>
        <taxon>Bacteria</taxon>
        <taxon>Pseudomonadati</taxon>
        <taxon>Planctomycetota</taxon>
        <taxon>Planctomycetia</taxon>
        <taxon>Isosphaerales</taxon>
        <taxon>Isosphaeraceae</taxon>
        <taxon>Tautonia</taxon>
    </lineage>
</organism>
<protein>
    <submittedName>
        <fullName evidence="2">Uncharacterized protein</fullName>
    </submittedName>
</protein>
<keyword evidence="1" id="KW-0732">Signal</keyword>
<gene>
    <name evidence="2" type="ORF">ElP_21510</name>
</gene>
<dbReference type="EMBL" id="CP036426">
    <property type="protein sequence ID" value="QDV34266.1"/>
    <property type="molecule type" value="Genomic_DNA"/>
</dbReference>